<dbReference type="GO" id="GO:0005975">
    <property type="term" value="P:carbohydrate metabolic process"/>
    <property type="evidence" value="ECO:0007669"/>
    <property type="project" value="InterPro"/>
</dbReference>
<protein>
    <submittedName>
        <fullName evidence="2">Uncharacterized protein</fullName>
    </submittedName>
</protein>
<sequence>MVERLVDQQKLVFLCVAIQKYYKSVNASTQVLPARLTSIEEIFSLAGVDHLTIAPHLLVQLNQPVSGELVSLFDVAPTEPVPEPGVSYLHDRGAYQIIFARDRGGASKIKLTEDKLEQIMKA</sequence>
<dbReference type="EMBL" id="JAPMSZ010000004">
    <property type="protein sequence ID" value="KAJ5104731.1"/>
    <property type="molecule type" value="Genomic_DNA"/>
</dbReference>
<reference evidence="2" key="1">
    <citation type="submission" date="2022-11" db="EMBL/GenBank/DDBJ databases">
        <authorList>
            <person name="Petersen C."/>
        </authorList>
    </citation>
    <scope>NUCLEOTIDE SEQUENCE</scope>
    <source>
        <strain evidence="2">IBT 34128</strain>
    </source>
</reference>
<dbReference type="RefSeq" id="XP_056513727.1">
    <property type="nucleotide sequence ID" value="XM_056652660.1"/>
</dbReference>
<dbReference type="GeneID" id="81391828"/>
<dbReference type="InterPro" id="IPR013785">
    <property type="entry name" value="Aldolase_TIM"/>
</dbReference>
<dbReference type="InterPro" id="IPR001585">
    <property type="entry name" value="TAL/FSA"/>
</dbReference>
<keyword evidence="1" id="KW-0704">Schiff base</keyword>
<comment type="caution">
    <text evidence="2">The sequence shown here is derived from an EMBL/GenBank/DDBJ whole genome shotgun (WGS) entry which is preliminary data.</text>
</comment>
<evidence type="ECO:0000256" key="1">
    <source>
        <dbReference type="ARBA" id="ARBA00023270"/>
    </source>
</evidence>
<name>A0A9W9KGA5_9EURO</name>
<keyword evidence="3" id="KW-1185">Reference proteome</keyword>
<accession>A0A9W9KGA5</accession>
<organism evidence="2 3">
    <name type="scientific">Penicillium alfredii</name>
    <dbReference type="NCBI Taxonomy" id="1506179"/>
    <lineage>
        <taxon>Eukaryota</taxon>
        <taxon>Fungi</taxon>
        <taxon>Dikarya</taxon>
        <taxon>Ascomycota</taxon>
        <taxon>Pezizomycotina</taxon>
        <taxon>Eurotiomycetes</taxon>
        <taxon>Eurotiomycetidae</taxon>
        <taxon>Eurotiales</taxon>
        <taxon>Aspergillaceae</taxon>
        <taxon>Penicillium</taxon>
    </lineage>
</organism>
<reference evidence="2" key="2">
    <citation type="journal article" date="2023" name="IMA Fungus">
        <title>Comparative genomic study of the Penicillium genus elucidates a diverse pangenome and 15 lateral gene transfer events.</title>
        <authorList>
            <person name="Petersen C."/>
            <person name="Sorensen T."/>
            <person name="Nielsen M.R."/>
            <person name="Sondergaard T.E."/>
            <person name="Sorensen J.L."/>
            <person name="Fitzpatrick D.A."/>
            <person name="Frisvad J.C."/>
            <person name="Nielsen K.L."/>
        </authorList>
    </citation>
    <scope>NUCLEOTIDE SEQUENCE</scope>
    <source>
        <strain evidence="2">IBT 34128</strain>
    </source>
</reference>
<dbReference type="Pfam" id="PF00923">
    <property type="entry name" value="TAL_FSA"/>
    <property type="match status" value="1"/>
</dbReference>
<evidence type="ECO:0000313" key="3">
    <source>
        <dbReference type="Proteomes" id="UP001141434"/>
    </source>
</evidence>
<dbReference type="Proteomes" id="UP001141434">
    <property type="component" value="Unassembled WGS sequence"/>
</dbReference>
<proteinExistence type="predicted"/>
<gene>
    <name evidence="2" type="ORF">NUU61_002078</name>
</gene>
<dbReference type="Gene3D" id="3.20.20.70">
    <property type="entry name" value="Aldolase class I"/>
    <property type="match status" value="1"/>
</dbReference>
<evidence type="ECO:0000313" key="2">
    <source>
        <dbReference type="EMBL" id="KAJ5104731.1"/>
    </source>
</evidence>
<dbReference type="SUPFAM" id="SSF51569">
    <property type="entry name" value="Aldolase"/>
    <property type="match status" value="1"/>
</dbReference>
<dbReference type="AlphaFoldDB" id="A0A9W9KGA5"/>
<dbReference type="OrthoDB" id="1711136at2759"/>